<accession>A0ABQ8VQ99</accession>
<keyword evidence="3" id="KW-1185">Reference proteome</keyword>
<evidence type="ECO:0000256" key="1">
    <source>
        <dbReference type="SAM" id="MobiDB-lite"/>
    </source>
</evidence>
<dbReference type="EMBL" id="JANVFT010000015">
    <property type="protein sequence ID" value="KAJ4498517.1"/>
    <property type="molecule type" value="Genomic_DNA"/>
</dbReference>
<feature type="region of interest" description="Disordered" evidence="1">
    <location>
        <begin position="154"/>
        <end position="176"/>
    </location>
</feature>
<organism evidence="2 3">
    <name type="scientific">Lentinula lateritia</name>
    <dbReference type="NCBI Taxonomy" id="40482"/>
    <lineage>
        <taxon>Eukaryota</taxon>
        <taxon>Fungi</taxon>
        <taxon>Dikarya</taxon>
        <taxon>Basidiomycota</taxon>
        <taxon>Agaricomycotina</taxon>
        <taxon>Agaricomycetes</taxon>
        <taxon>Agaricomycetidae</taxon>
        <taxon>Agaricales</taxon>
        <taxon>Marasmiineae</taxon>
        <taxon>Omphalotaceae</taxon>
        <taxon>Lentinula</taxon>
    </lineage>
</organism>
<proteinExistence type="predicted"/>
<evidence type="ECO:0000313" key="3">
    <source>
        <dbReference type="Proteomes" id="UP001150217"/>
    </source>
</evidence>
<name>A0ABQ8VQ99_9AGAR</name>
<gene>
    <name evidence="2" type="ORF">C8R41DRAFT_137677</name>
</gene>
<reference evidence="2" key="1">
    <citation type="submission" date="2022-08" db="EMBL/GenBank/DDBJ databases">
        <title>A Global Phylogenomic Analysis of the Shiitake Genus Lentinula.</title>
        <authorList>
            <consortium name="DOE Joint Genome Institute"/>
            <person name="Sierra-Patev S."/>
            <person name="Min B."/>
            <person name="Naranjo-Ortiz M."/>
            <person name="Looney B."/>
            <person name="Konkel Z."/>
            <person name="Slot J.C."/>
            <person name="Sakamoto Y."/>
            <person name="Steenwyk J.L."/>
            <person name="Rokas A."/>
            <person name="Carro J."/>
            <person name="Camarero S."/>
            <person name="Ferreira P."/>
            <person name="Molpeceres G."/>
            <person name="Ruiz-Duenas F.J."/>
            <person name="Serrano A."/>
            <person name="Henrissat B."/>
            <person name="Drula E."/>
            <person name="Hughes K.W."/>
            <person name="Mata J.L."/>
            <person name="Ishikawa N.K."/>
            <person name="Vargas-Isla R."/>
            <person name="Ushijima S."/>
            <person name="Smith C.A."/>
            <person name="Ahrendt S."/>
            <person name="Andreopoulos W."/>
            <person name="He G."/>
            <person name="Labutti K."/>
            <person name="Lipzen A."/>
            <person name="Ng V."/>
            <person name="Riley R."/>
            <person name="Sandor L."/>
            <person name="Barry K."/>
            <person name="Martinez A.T."/>
            <person name="Xiao Y."/>
            <person name="Gibbons J.G."/>
            <person name="Terashima K."/>
            <person name="Grigoriev I.V."/>
            <person name="Hibbett D.S."/>
        </authorList>
    </citation>
    <scope>NUCLEOTIDE SEQUENCE</scope>
    <source>
        <strain evidence="2">RHP3577 ss4</strain>
    </source>
</reference>
<comment type="caution">
    <text evidence="2">The sequence shown here is derived from an EMBL/GenBank/DDBJ whole genome shotgun (WGS) entry which is preliminary data.</text>
</comment>
<sequence length="176" mass="20181">MPIPFVFVSVFCVVYRCGDFPYTLQQCFYCYLYRAIDITKQQARMNIPLLSVITSIEYSTRHSRRTSHLAWGDVAVENPFGKHFVHAWGLRTFRTLQRGQLRPIIYYEITISSHWAFGFIDAGLDNGMHIYMSSREERGWEVLAGMPVPHILPKITPPPPPGLFRRDRSGKGDAGG</sequence>
<feature type="compositionally biased region" description="Basic and acidic residues" evidence="1">
    <location>
        <begin position="164"/>
        <end position="176"/>
    </location>
</feature>
<protein>
    <submittedName>
        <fullName evidence="2">Uncharacterized protein</fullName>
    </submittedName>
</protein>
<dbReference type="Proteomes" id="UP001150217">
    <property type="component" value="Unassembled WGS sequence"/>
</dbReference>
<evidence type="ECO:0000313" key="2">
    <source>
        <dbReference type="EMBL" id="KAJ4498517.1"/>
    </source>
</evidence>